<evidence type="ECO:0000256" key="3">
    <source>
        <dbReference type="ARBA" id="ARBA00022695"/>
    </source>
</evidence>
<evidence type="ECO:0000313" key="11">
    <source>
        <dbReference type="Proteomes" id="UP000037237"/>
    </source>
</evidence>
<evidence type="ECO:0000256" key="5">
    <source>
        <dbReference type="ARBA" id="ARBA00023125"/>
    </source>
</evidence>
<dbReference type="InterPro" id="IPR006134">
    <property type="entry name" value="DNA-dir_DNA_pol_B_multi_dom"/>
</dbReference>
<keyword evidence="2 7" id="KW-0808">Transferase</keyword>
<keyword evidence="5 7" id="KW-0238">DNA-binding</keyword>
<dbReference type="InterPro" id="IPR036397">
    <property type="entry name" value="RNaseH_sf"/>
</dbReference>
<feature type="domain" description="DNA-directed DNA polymerase family B multifunctional" evidence="8">
    <location>
        <begin position="422"/>
        <end position="819"/>
    </location>
</feature>
<dbReference type="InterPro" id="IPR006133">
    <property type="entry name" value="DNA-dir_DNA_pol_B_exonuc"/>
</dbReference>
<reference evidence="10 11" key="1">
    <citation type="submission" date="2015-06" db="EMBL/GenBank/DDBJ databases">
        <title>New insights into the roles of widespread benthic archaea in carbon and nitrogen cycling.</title>
        <authorList>
            <person name="Lazar C.S."/>
            <person name="Baker B.J."/>
            <person name="Seitz K.W."/>
            <person name="Hyde A.S."/>
            <person name="Dick G.J."/>
            <person name="Hinrichs K.-U."/>
            <person name="Teske A.P."/>
        </authorList>
    </citation>
    <scope>NUCLEOTIDE SEQUENCE [LARGE SCALE GENOMIC DNA]</scope>
    <source>
        <strain evidence="10">SG8-32-1</strain>
    </source>
</reference>
<dbReference type="GO" id="GO:0003887">
    <property type="term" value="F:DNA-directed DNA polymerase activity"/>
    <property type="evidence" value="ECO:0007669"/>
    <property type="project" value="UniProtKB-KW"/>
</dbReference>
<evidence type="ECO:0000256" key="2">
    <source>
        <dbReference type="ARBA" id="ARBA00022679"/>
    </source>
</evidence>
<protein>
    <recommendedName>
        <fullName evidence="7">DNA polymerase</fullName>
        <ecNumber evidence="7">2.7.7.7</ecNumber>
    </recommendedName>
</protein>
<dbReference type="GO" id="GO:0000166">
    <property type="term" value="F:nucleotide binding"/>
    <property type="evidence" value="ECO:0007669"/>
    <property type="project" value="InterPro"/>
</dbReference>
<accession>A0A0M0BPC3</accession>
<dbReference type="Gene3D" id="3.90.1600.10">
    <property type="entry name" value="Palm domain of DNA polymerase"/>
    <property type="match status" value="1"/>
</dbReference>
<dbReference type="PROSITE" id="PS00116">
    <property type="entry name" value="DNA_POLYMERASE_B"/>
    <property type="match status" value="1"/>
</dbReference>
<evidence type="ECO:0000256" key="1">
    <source>
        <dbReference type="ARBA" id="ARBA00005755"/>
    </source>
</evidence>
<dbReference type="Gene3D" id="1.10.287.1390">
    <property type="match status" value="2"/>
</dbReference>
<dbReference type="SUPFAM" id="SSF53098">
    <property type="entry name" value="Ribonuclease H-like"/>
    <property type="match status" value="1"/>
</dbReference>
<proteinExistence type="inferred from homology"/>
<evidence type="ECO:0000313" key="10">
    <source>
        <dbReference type="EMBL" id="KON30408.1"/>
    </source>
</evidence>
<dbReference type="InterPro" id="IPR023211">
    <property type="entry name" value="DNA_pol_palm_dom_sf"/>
</dbReference>
<gene>
    <name evidence="10" type="ORF">AC477_04995</name>
</gene>
<dbReference type="InterPro" id="IPR012337">
    <property type="entry name" value="RNaseH-like_sf"/>
</dbReference>
<keyword evidence="7" id="KW-0235">DNA replication</keyword>
<dbReference type="InterPro" id="IPR043502">
    <property type="entry name" value="DNA/RNA_pol_sf"/>
</dbReference>
<keyword evidence="4 7" id="KW-0239">DNA-directed DNA polymerase</keyword>
<dbReference type="SMART" id="SM00486">
    <property type="entry name" value="POLBc"/>
    <property type="match status" value="1"/>
</dbReference>
<sequence length="853" mass="97877">MYPDYPEDLPPSYLVAVNYDGKKQLATLKLYEPVSQKIYFWDDNTGHKPYLLTSLPPKELQRLNRVTEHVGFDHFETLKKFDPLLDKQVTVTKVVAKDPLAIGGRPSGCMRDIIPEDYQKISGIEEPPKVWESFIRYYQSYIYDNNLATGMLYRIQNKKLIAVQPKSSRGNVDKILCLFNDVGKEFLDSVEKWARLLESPAPEFLRVGLDIEVSSSVATRVPDPQDAAHPVVCVALYGSDQKKQLFILKRHSIESGNKELPADAFIKYFDSEKRLLQKVFEALREYPFVLTFNGDEFDLPYLYNRARNHFSFERNQIPIDLGRRVCGVSHGVHIDLYKFFFNRSIQIYAFGNKYRDITLNEVGTALLDLPKIEFSKPISELSYTELAEYNLRDSEITLNLTSFNDNLVMKLALAISRISHMPMEDVTRQGVSRWIRNFLYFEHRQRGMLIPNAEDILAIKGGTTTKAIIKGKKYKGAIVVDPIPGVHFNVAVMDFASLYPSIIKVYNLGYQTLLCNHEECKANKVPETNHWICTRNKALESLLIGSLRDLRVKWYKSRAKDKTLSPDLRSWYNVIPAALKVILNASYGVFGSPAFGLYCPPVAEATAAIGRHVITQTIEKARSLDIDVLYGDTDSLFLKNPAPEQIKILEEWSKKNMGMELEVEKWYRYAVFSSRKKNYLGILRGGGVDVKGMTGKKRHIPPYIKKAFYALEDRLEQVHSPIEFEETKKEIKKIIRDRYLRLKQRRWGETPEELAFHVVLGKPPEAYTKTTPQHVKAALILKKIGYEMKAGDLISFVKVLKEPRVKPVQIASNNEIDVDKYVAYLQSTFDQILDALGLDFEEIIGLTKLERFM</sequence>
<evidence type="ECO:0000256" key="4">
    <source>
        <dbReference type="ARBA" id="ARBA00022932"/>
    </source>
</evidence>
<comment type="caution">
    <text evidence="10">The sequence shown here is derived from an EMBL/GenBank/DDBJ whole genome shotgun (WGS) entry which is preliminary data.</text>
</comment>
<dbReference type="Gene3D" id="3.30.420.10">
    <property type="entry name" value="Ribonuclease H-like superfamily/Ribonuclease H"/>
    <property type="match status" value="1"/>
</dbReference>
<dbReference type="NCBIfam" id="NF004417">
    <property type="entry name" value="PRK05761.1-3"/>
    <property type="match status" value="1"/>
</dbReference>
<comment type="similarity">
    <text evidence="1 7">Belongs to the DNA polymerase type-B family.</text>
</comment>
<dbReference type="EMBL" id="LFWU01000125">
    <property type="protein sequence ID" value="KON30408.1"/>
    <property type="molecule type" value="Genomic_DNA"/>
</dbReference>
<organism evidence="10 11">
    <name type="scientific">miscellaneous Crenarchaeota group-1 archaeon SG8-32-1</name>
    <dbReference type="NCBI Taxonomy" id="1685124"/>
    <lineage>
        <taxon>Archaea</taxon>
        <taxon>Candidatus Bathyarchaeota</taxon>
        <taxon>MCG-1</taxon>
    </lineage>
</organism>
<dbReference type="InterPro" id="IPR017964">
    <property type="entry name" value="DNA-dir_DNA_pol_B_CS"/>
</dbReference>
<dbReference type="PRINTS" id="PR00106">
    <property type="entry name" value="DNAPOLB"/>
</dbReference>
<dbReference type="PATRIC" id="fig|1685124.3.peg.1003"/>
<dbReference type="Gene3D" id="1.10.287.690">
    <property type="entry name" value="Helix hairpin bin"/>
    <property type="match status" value="1"/>
</dbReference>
<dbReference type="SUPFAM" id="SSF56672">
    <property type="entry name" value="DNA/RNA polymerases"/>
    <property type="match status" value="1"/>
</dbReference>
<comment type="catalytic activity">
    <reaction evidence="6 7">
        <text>DNA(n) + a 2'-deoxyribonucleoside 5'-triphosphate = DNA(n+1) + diphosphate</text>
        <dbReference type="Rhea" id="RHEA:22508"/>
        <dbReference type="Rhea" id="RHEA-COMP:17339"/>
        <dbReference type="Rhea" id="RHEA-COMP:17340"/>
        <dbReference type="ChEBI" id="CHEBI:33019"/>
        <dbReference type="ChEBI" id="CHEBI:61560"/>
        <dbReference type="ChEBI" id="CHEBI:173112"/>
        <dbReference type="EC" id="2.7.7.7"/>
    </reaction>
</comment>
<dbReference type="GO" id="GO:0006261">
    <property type="term" value="P:DNA-templated DNA replication"/>
    <property type="evidence" value="ECO:0007669"/>
    <property type="project" value="TreeGrafter"/>
</dbReference>
<name>A0A0M0BPC3_9ARCH</name>
<dbReference type="Pfam" id="PF03104">
    <property type="entry name" value="DNA_pol_B_exo1"/>
    <property type="match status" value="1"/>
</dbReference>
<dbReference type="PANTHER" id="PTHR10322">
    <property type="entry name" value="DNA POLYMERASE CATALYTIC SUBUNIT"/>
    <property type="match status" value="1"/>
</dbReference>
<evidence type="ECO:0000259" key="9">
    <source>
        <dbReference type="Pfam" id="PF03104"/>
    </source>
</evidence>
<evidence type="ECO:0000256" key="6">
    <source>
        <dbReference type="ARBA" id="ARBA00049244"/>
    </source>
</evidence>
<dbReference type="InterPro" id="IPR006172">
    <property type="entry name" value="DNA-dir_DNA_pol_B"/>
</dbReference>
<evidence type="ECO:0000256" key="7">
    <source>
        <dbReference type="RuleBase" id="RU000442"/>
    </source>
</evidence>
<dbReference type="Proteomes" id="UP000037237">
    <property type="component" value="Unassembled WGS sequence"/>
</dbReference>
<dbReference type="AlphaFoldDB" id="A0A0M0BPC3"/>
<dbReference type="PANTHER" id="PTHR10322:SF20">
    <property type="entry name" value="DNA POLYMERASE 1"/>
    <property type="match status" value="1"/>
</dbReference>
<dbReference type="EC" id="2.7.7.7" evidence="7"/>
<dbReference type="InterPro" id="IPR050240">
    <property type="entry name" value="DNA_pol_type-B"/>
</dbReference>
<evidence type="ECO:0000259" key="8">
    <source>
        <dbReference type="Pfam" id="PF00136"/>
    </source>
</evidence>
<dbReference type="Pfam" id="PF00136">
    <property type="entry name" value="DNA_pol_B"/>
    <property type="match status" value="1"/>
</dbReference>
<keyword evidence="3 7" id="KW-0548">Nucleotidyltransferase</keyword>
<dbReference type="GO" id="GO:0003677">
    <property type="term" value="F:DNA binding"/>
    <property type="evidence" value="ECO:0007669"/>
    <property type="project" value="UniProtKB-KW"/>
</dbReference>
<feature type="domain" description="DNA-directed DNA polymerase family B exonuclease" evidence="9">
    <location>
        <begin position="129"/>
        <end position="311"/>
    </location>
</feature>